<evidence type="ECO:0000256" key="1">
    <source>
        <dbReference type="ARBA" id="ARBA00004502"/>
    </source>
</evidence>
<protein>
    <recommendedName>
        <fullName evidence="7">Lipid droplet-associated hydrolase</fullName>
    </recommendedName>
</protein>
<keyword evidence="4" id="KW-0378">Hydrolase</keyword>
<keyword evidence="6" id="KW-1185">Reference proteome</keyword>
<proteinExistence type="inferred from homology"/>
<evidence type="ECO:0000256" key="2">
    <source>
        <dbReference type="ARBA" id="ARBA00008300"/>
    </source>
</evidence>
<dbReference type="Pfam" id="PF10230">
    <property type="entry name" value="LIDHydrolase"/>
    <property type="match status" value="1"/>
</dbReference>
<evidence type="ECO:0008006" key="7">
    <source>
        <dbReference type="Google" id="ProtNLM"/>
    </source>
</evidence>
<name>A0ABP0TXQ8_9BRYO</name>
<organism evidence="5 6">
    <name type="scientific">Sphagnum troendelagicum</name>
    <dbReference type="NCBI Taxonomy" id="128251"/>
    <lineage>
        <taxon>Eukaryota</taxon>
        <taxon>Viridiplantae</taxon>
        <taxon>Streptophyta</taxon>
        <taxon>Embryophyta</taxon>
        <taxon>Bryophyta</taxon>
        <taxon>Sphagnophytina</taxon>
        <taxon>Sphagnopsida</taxon>
        <taxon>Sphagnales</taxon>
        <taxon>Sphagnaceae</taxon>
        <taxon>Sphagnum</taxon>
    </lineage>
</organism>
<dbReference type="EMBL" id="OZ019908">
    <property type="protein sequence ID" value="CAK9207751.1"/>
    <property type="molecule type" value="Genomic_DNA"/>
</dbReference>
<dbReference type="PANTHER" id="PTHR13390">
    <property type="entry name" value="LIPASE"/>
    <property type="match status" value="1"/>
</dbReference>
<dbReference type="InterPro" id="IPR019363">
    <property type="entry name" value="LDAH"/>
</dbReference>
<keyword evidence="3" id="KW-0551">Lipid droplet</keyword>
<evidence type="ECO:0000313" key="5">
    <source>
        <dbReference type="EMBL" id="CAK9207751.1"/>
    </source>
</evidence>
<comment type="subcellular location">
    <subcellularLocation>
        <location evidence="1">Lipid droplet</location>
    </subcellularLocation>
</comment>
<comment type="similarity">
    <text evidence="2">Belongs to the AB hydrolase superfamily. LDAH family.</text>
</comment>
<evidence type="ECO:0000256" key="3">
    <source>
        <dbReference type="ARBA" id="ARBA00022677"/>
    </source>
</evidence>
<accession>A0ABP0TXQ8</accession>
<dbReference type="PANTHER" id="PTHR13390:SF0">
    <property type="entry name" value="LIPID DROPLET-ASSOCIATED HYDROLASE"/>
    <property type="match status" value="1"/>
</dbReference>
<reference evidence="5" key="1">
    <citation type="submission" date="2024-02" db="EMBL/GenBank/DDBJ databases">
        <authorList>
            <consortium name="ELIXIR-Norway"/>
            <consortium name="Elixir Norway"/>
        </authorList>
    </citation>
    <scope>NUCLEOTIDE SEQUENCE</scope>
</reference>
<evidence type="ECO:0000256" key="4">
    <source>
        <dbReference type="ARBA" id="ARBA00022801"/>
    </source>
</evidence>
<dbReference type="SUPFAM" id="SSF53474">
    <property type="entry name" value="alpha/beta-Hydrolases"/>
    <property type="match status" value="1"/>
</dbReference>
<gene>
    <name evidence="5" type="ORF">CSSPTR1EN2_LOCUS8963</name>
</gene>
<dbReference type="Proteomes" id="UP001497512">
    <property type="component" value="Chromosome 16"/>
</dbReference>
<dbReference type="Gene3D" id="3.40.50.1820">
    <property type="entry name" value="alpha/beta hydrolase"/>
    <property type="match status" value="1"/>
</dbReference>
<sequence>MSGDGGAAFSSSRAAVRLERIGGHMTELLELHAHKGPALQIVFVPGNPGVVAYYQEYLDALYDILEGGASVTAISHIAHGSRDWEDAGRLFSLQEQIDHKLEFVQQQLNQRPDVPLILVGHSIGAYIIMEILRRFPSQVQQVIGLYPFVTLNRNSQWQGFLRRVSETSALCTATSTLAGLVGRLPAAVSRGLVKVLLGRVWDPYAVDITRRHLLQSRVVHNFMYMGRTEFATLPLEPDWRFLREFQSRISFLFGTDDHWGPLSLLVNISKEIPQLKMVVEREGHLHTFSCTKAGSHCVASHTANIIISHIACAHL</sequence>
<evidence type="ECO:0000313" key="6">
    <source>
        <dbReference type="Proteomes" id="UP001497512"/>
    </source>
</evidence>
<dbReference type="InterPro" id="IPR029058">
    <property type="entry name" value="AB_hydrolase_fold"/>
</dbReference>